<keyword evidence="1" id="KW-0175">Coiled coil</keyword>
<gene>
    <name evidence="3" type="ORF">WJX72_006971</name>
</gene>
<reference evidence="3 4" key="1">
    <citation type="journal article" date="2024" name="Nat. Commun.">
        <title>Phylogenomics reveals the evolutionary origins of lichenization in chlorophyte algae.</title>
        <authorList>
            <person name="Puginier C."/>
            <person name="Libourel C."/>
            <person name="Otte J."/>
            <person name="Skaloud P."/>
            <person name="Haon M."/>
            <person name="Grisel S."/>
            <person name="Petersen M."/>
            <person name="Berrin J.G."/>
            <person name="Delaux P.M."/>
            <person name="Dal Grande F."/>
            <person name="Keller J."/>
        </authorList>
    </citation>
    <scope>NUCLEOTIDE SEQUENCE [LARGE SCALE GENOMIC DNA]</scope>
    <source>
        <strain evidence="3 4">SAG 2043</strain>
    </source>
</reference>
<proteinExistence type="predicted"/>
<sequence length="334" mass="36158">MNSTVALAARPAAAGLSSIAKGAEQLVHVVSRLQAQQEQLTSSSSRCAALEAENAVLLGALGDLQQAASSSSGRPQSASHYRTGSLPSRPSSARLLTPRAKETIDDAASASQHETQREQCLDEAERELQKMRVHLRNDEERLSEAELRIEAASARVKASEGARYRAEAATKAAFRSAAAAERRADGAQTQLQALQQELDRKEKSLREMRSAMANLVERSADNEEAGTRVADMHVLHRSLAEVDEMRDLVREDAEAMQAAGVLVDAKALKLEIRGARPSSAPSPGTAFRLQQQVKETQQRLQAAQQALADKHSECQLLSQELQTVQGRLGSNLKQ</sequence>
<keyword evidence="4" id="KW-1185">Reference proteome</keyword>
<accession>A0AAW1PC06</accession>
<evidence type="ECO:0000256" key="2">
    <source>
        <dbReference type="SAM" id="MobiDB-lite"/>
    </source>
</evidence>
<evidence type="ECO:0000313" key="3">
    <source>
        <dbReference type="EMBL" id="KAK9805598.1"/>
    </source>
</evidence>
<feature type="region of interest" description="Disordered" evidence="2">
    <location>
        <begin position="67"/>
        <end position="95"/>
    </location>
</feature>
<name>A0AAW1PC06_9CHLO</name>
<dbReference type="SUPFAM" id="SSF57997">
    <property type="entry name" value="Tropomyosin"/>
    <property type="match status" value="1"/>
</dbReference>
<protein>
    <submittedName>
        <fullName evidence="3">Uncharacterized protein</fullName>
    </submittedName>
</protein>
<dbReference type="EMBL" id="JALJOR010000015">
    <property type="protein sequence ID" value="KAK9805598.1"/>
    <property type="molecule type" value="Genomic_DNA"/>
</dbReference>
<organism evidence="3 4">
    <name type="scientific">[Myrmecia] bisecta</name>
    <dbReference type="NCBI Taxonomy" id="41462"/>
    <lineage>
        <taxon>Eukaryota</taxon>
        <taxon>Viridiplantae</taxon>
        <taxon>Chlorophyta</taxon>
        <taxon>core chlorophytes</taxon>
        <taxon>Trebouxiophyceae</taxon>
        <taxon>Trebouxiales</taxon>
        <taxon>Trebouxiaceae</taxon>
        <taxon>Myrmecia</taxon>
    </lineage>
</organism>
<feature type="coiled-coil region" evidence="1">
    <location>
        <begin position="286"/>
        <end position="320"/>
    </location>
</feature>
<evidence type="ECO:0000256" key="1">
    <source>
        <dbReference type="SAM" id="Coils"/>
    </source>
</evidence>
<comment type="caution">
    <text evidence="3">The sequence shown here is derived from an EMBL/GenBank/DDBJ whole genome shotgun (WGS) entry which is preliminary data.</text>
</comment>
<dbReference type="Proteomes" id="UP001489004">
    <property type="component" value="Unassembled WGS sequence"/>
</dbReference>
<evidence type="ECO:0000313" key="4">
    <source>
        <dbReference type="Proteomes" id="UP001489004"/>
    </source>
</evidence>
<feature type="coiled-coil region" evidence="1">
    <location>
        <begin position="121"/>
        <end position="218"/>
    </location>
</feature>
<dbReference type="AlphaFoldDB" id="A0AAW1PC06"/>